<evidence type="ECO:0000313" key="1">
    <source>
        <dbReference type="EMBL" id="BBZ06812.1"/>
    </source>
</evidence>
<dbReference type="RefSeq" id="WP_133055529.1">
    <property type="nucleotide sequence ID" value="NZ_AP022605.1"/>
</dbReference>
<proteinExistence type="predicted"/>
<name>A0A7I7VQ64_9MYCO</name>
<dbReference type="Proteomes" id="UP000467201">
    <property type="component" value="Chromosome"/>
</dbReference>
<dbReference type="OrthoDB" id="4764376at2"/>
<dbReference type="KEGG" id="mdr:MDOR_09810"/>
<sequence length="72" mass="8416">MINQTVRHFHVVCQQCTASVDLETVIVRPDRERASRQCLNELLVDCGWLPTTWGYYCRQHATAVRNGSIRRR</sequence>
<evidence type="ECO:0000313" key="2">
    <source>
        <dbReference type="Proteomes" id="UP000467201"/>
    </source>
</evidence>
<dbReference type="EMBL" id="AP022605">
    <property type="protein sequence ID" value="BBZ06812.1"/>
    <property type="molecule type" value="Genomic_DNA"/>
</dbReference>
<gene>
    <name evidence="1" type="ORF">MDOR_09810</name>
</gene>
<dbReference type="AlphaFoldDB" id="A0A7I7VQ64"/>
<organism evidence="1 2">
    <name type="scientific">Mycolicibacterium doricum</name>
    <dbReference type="NCBI Taxonomy" id="126673"/>
    <lineage>
        <taxon>Bacteria</taxon>
        <taxon>Bacillati</taxon>
        <taxon>Actinomycetota</taxon>
        <taxon>Actinomycetes</taxon>
        <taxon>Mycobacteriales</taxon>
        <taxon>Mycobacteriaceae</taxon>
        <taxon>Mycolicibacterium</taxon>
    </lineage>
</organism>
<accession>A0A7I7VQ64</accession>
<reference evidence="1 2" key="1">
    <citation type="journal article" date="2019" name="Emerg. Microbes Infect.">
        <title>Comprehensive subspecies identification of 175 nontuberculous mycobacteria species based on 7547 genomic profiles.</title>
        <authorList>
            <person name="Matsumoto Y."/>
            <person name="Kinjo T."/>
            <person name="Motooka D."/>
            <person name="Nabeya D."/>
            <person name="Jung N."/>
            <person name="Uechi K."/>
            <person name="Horii T."/>
            <person name="Iida T."/>
            <person name="Fujita J."/>
            <person name="Nakamura S."/>
        </authorList>
    </citation>
    <scope>NUCLEOTIDE SEQUENCE [LARGE SCALE GENOMIC DNA]</scope>
    <source>
        <strain evidence="1 2">JCM 12405</strain>
    </source>
</reference>
<protein>
    <submittedName>
        <fullName evidence="1">Uncharacterized protein</fullName>
    </submittedName>
</protein>